<evidence type="ECO:0000256" key="1">
    <source>
        <dbReference type="ARBA" id="ARBA00007529"/>
    </source>
</evidence>
<dbReference type="PANTHER" id="PTHR33442">
    <property type="entry name" value="TRANS-3-HYDROXY-L-PROLINE DEHYDRATASE"/>
    <property type="match status" value="1"/>
</dbReference>
<dbReference type="KEGG" id="nav:JQS30_15620"/>
<gene>
    <name evidence="2" type="ORF">JQS30_15620</name>
</gene>
<dbReference type="FunFam" id="3.10.310.10:FF:000005">
    <property type="entry name" value="Proline racemase"/>
    <property type="match status" value="1"/>
</dbReference>
<dbReference type="EMBL" id="CP070496">
    <property type="protein sequence ID" value="QSB05162.1"/>
    <property type="molecule type" value="Genomic_DNA"/>
</dbReference>
<dbReference type="PANTHER" id="PTHR33442:SF5">
    <property type="entry name" value="BIFUNCTIONAL TRANS-3-HYDROXY-L-PROLINE DEHYDRATASE_2-EPIMERASE"/>
    <property type="match status" value="1"/>
</dbReference>
<reference evidence="2" key="1">
    <citation type="submission" date="2021-02" db="EMBL/GenBank/DDBJ databases">
        <title>Natronoglycomyces albus gen. nov., sp. nov, a haloalkaliphilic actinobacterium from a soda solonchak soil.</title>
        <authorList>
            <person name="Sorokin D.Y."/>
            <person name="Khijniak T.V."/>
            <person name="Zakharycheva A.P."/>
            <person name="Boueva O.V."/>
            <person name="Ariskina E.V."/>
            <person name="Hahnke R.L."/>
            <person name="Bunk B."/>
            <person name="Sproer C."/>
            <person name="Schumann P."/>
            <person name="Evtushenko L.I."/>
            <person name="Kublanov I.V."/>
        </authorList>
    </citation>
    <scope>NUCLEOTIDE SEQUENCE</scope>
    <source>
        <strain evidence="2">DSM 106290</strain>
    </source>
</reference>
<name>A0A895XN11_9ACTN</name>
<protein>
    <submittedName>
        <fullName evidence="2">Proline racemase family protein</fullName>
    </submittedName>
</protein>
<organism evidence="2 3">
    <name type="scientific">Natronoglycomyces albus</name>
    <dbReference type="NCBI Taxonomy" id="2811108"/>
    <lineage>
        <taxon>Bacteria</taxon>
        <taxon>Bacillati</taxon>
        <taxon>Actinomycetota</taxon>
        <taxon>Actinomycetes</taxon>
        <taxon>Glycomycetales</taxon>
        <taxon>Glycomycetaceae</taxon>
        <taxon>Natronoglycomyces</taxon>
    </lineage>
</organism>
<proteinExistence type="inferred from homology"/>
<dbReference type="RefSeq" id="WP_213171164.1">
    <property type="nucleotide sequence ID" value="NZ_CP070496.1"/>
</dbReference>
<keyword evidence="3" id="KW-1185">Reference proteome</keyword>
<dbReference type="InterPro" id="IPR008794">
    <property type="entry name" value="Pro_racemase_fam"/>
</dbReference>
<comment type="similarity">
    <text evidence="1">Belongs to the proline racemase family.</text>
</comment>
<evidence type="ECO:0000313" key="2">
    <source>
        <dbReference type="EMBL" id="QSB05162.1"/>
    </source>
</evidence>
<dbReference type="SFLD" id="SFLDS00028">
    <property type="entry name" value="Proline_Racemase"/>
    <property type="match status" value="1"/>
</dbReference>
<dbReference type="PIRSF" id="PIRSF029792">
    <property type="entry name" value="Pro_racemase"/>
    <property type="match status" value="1"/>
</dbReference>
<dbReference type="GO" id="GO:0047580">
    <property type="term" value="F:4-hydroxyproline epimerase activity"/>
    <property type="evidence" value="ECO:0007669"/>
    <property type="project" value="TreeGrafter"/>
</dbReference>
<evidence type="ECO:0000313" key="3">
    <source>
        <dbReference type="Proteomes" id="UP000662939"/>
    </source>
</evidence>
<dbReference type="AlphaFoldDB" id="A0A895XN11"/>
<dbReference type="Proteomes" id="UP000662939">
    <property type="component" value="Chromosome"/>
</dbReference>
<dbReference type="Gene3D" id="3.10.310.10">
    <property type="entry name" value="Diaminopimelate Epimerase, Chain A, domain 1"/>
    <property type="match status" value="2"/>
</dbReference>
<dbReference type="Pfam" id="PF05544">
    <property type="entry name" value="Pro_racemase"/>
    <property type="match status" value="1"/>
</dbReference>
<dbReference type="SUPFAM" id="SSF54506">
    <property type="entry name" value="Diaminopimelate epimerase-like"/>
    <property type="match status" value="1"/>
</dbReference>
<sequence length="336" mass="36146">MRSTFAYSAVDSHTEGMPTRVITGGVGVLPGATMNERRTRFLAERDGLRKLLMREPRGHSAMSGAILQPPTRPDADYGVLFIEVSGCLPMCGHGTIGVATVLVETGMVEVTEPETIVRLDTPAGLIETRVLVENGEAKAVTIRNVASFAVELDAEVTVPGFGVVRYDMAYGGNFYAMVDLESLDIAFARSNAPAMIEAGLRIMEAINDQRPVRHPTRPDINACHHVHLTAPGSNAHHSRHAMAIHPGWIDRSPCGTGTSARMAALHARGQLGLHQEFVNESLIGSRFTGRLIEARGVNGINMVTPQVTGRAWITGTATYLLDPSDPFPEGFDLSGD</sequence>
<accession>A0A895XN11</accession>